<dbReference type="AlphaFoldDB" id="A0A645BEH5"/>
<accession>A0A645BEH5</accession>
<sequence length="66" mass="7759">MSKLSFKAFCIEQYAAHIKHPSNEVYDLFAREGLLALLDSDYDDLHGMSMEYLMQFFDNYLKERAS</sequence>
<proteinExistence type="predicted"/>
<comment type="caution">
    <text evidence="1">The sequence shown here is derived from an EMBL/GenBank/DDBJ whole genome shotgun (WGS) entry which is preliminary data.</text>
</comment>
<evidence type="ECO:0008006" key="2">
    <source>
        <dbReference type="Google" id="ProtNLM"/>
    </source>
</evidence>
<reference evidence="1" key="1">
    <citation type="submission" date="2019-08" db="EMBL/GenBank/DDBJ databases">
        <authorList>
            <person name="Kucharzyk K."/>
            <person name="Murdoch R.W."/>
            <person name="Higgins S."/>
            <person name="Loffler F."/>
        </authorList>
    </citation>
    <scope>NUCLEOTIDE SEQUENCE</scope>
</reference>
<dbReference type="InterPro" id="IPR024269">
    <property type="entry name" value="DUF3791"/>
</dbReference>
<dbReference type="EMBL" id="VSSQ01019576">
    <property type="protein sequence ID" value="MPM63737.1"/>
    <property type="molecule type" value="Genomic_DNA"/>
</dbReference>
<dbReference type="Pfam" id="PF12668">
    <property type="entry name" value="DUF3791"/>
    <property type="match status" value="1"/>
</dbReference>
<evidence type="ECO:0000313" key="1">
    <source>
        <dbReference type="EMBL" id="MPM63737.1"/>
    </source>
</evidence>
<organism evidence="1">
    <name type="scientific">bioreactor metagenome</name>
    <dbReference type="NCBI Taxonomy" id="1076179"/>
    <lineage>
        <taxon>unclassified sequences</taxon>
        <taxon>metagenomes</taxon>
        <taxon>ecological metagenomes</taxon>
    </lineage>
</organism>
<gene>
    <name evidence="1" type="ORF">SDC9_110619</name>
</gene>
<protein>
    <recommendedName>
        <fullName evidence="2">DUF3791 domain-containing protein</fullName>
    </recommendedName>
</protein>
<name>A0A645BEH5_9ZZZZ</name>